<sequence length="947" mass="109174">MRRNLWVGQICQLYSLIKLRYIQQSMYTNYENDYLLHLERCKKIKPDDPGGLLLDELTTGSTPSSFEIFVDLYKANRFIAYKYADLFFFIADYGTNNLIAILPDNLVKDARIMGAVQFDEDEDVGHTKKELRKFLGNMFNTWIGARWESSKLFIYDMPYRAGFRMYNLPNTLEAPGFEEVLDIEKLPMNGILADNRDGQEKLRIIESPFHITHELSIMIGGSPATRFVKHPLKDRRTMIIIDPAEVADGVTCVSHIQRKYSTDILEALLNVSKHKSIFFSIDIRSNVPTHWLFNKAFSRDASIILFLQEQYIDYEEKEGVVYLTSDSKFDPDLIIECLPSRRVRVYNDTHNEVLGIRDFISCVMYGKLRTEWDKVLKDDFKLIVSIIGDILRLRPLTGHTEVTILYKIRPWCSSHKVLRIPKSVLLIQPYTQTRTSEIRGLITNRSTYAVNMPPPVSEVTLVDFEHDMLSIAKIRSRIGGHFNRIVSGYWSHFGVSAEPFPTTNACGLFSLSNLINPYNRIVGWLREGIVMTLPYSHIFKNEVKTDVGAHKYKDHCLNILRELELWDITFVPLISYMNNHSLQTYLMNDFTLTMLANVSINPIQRQYVYSTHLVKAVSACLRKVLSPREFRILYRSRSEALRKNKSKYEKILIDLLSINSIELIVKSAGGSGEYRMSISDKVYSVSGHLMLILLASIFGIPYGIRRYIYEKEENILGHNSYEDKGAWKIWHTLIDDIAAIDATIIALTEWNFPATILKELDVKYDILRNELLRLGRIYDVYITAKQDGVKKRDIEAVVDLGSDSEVTLFLAGVTSSHDTKYILSEEVPQLGICLDFSYNPIAYDIYCFILEVHEINSFIILVGQIEIEVPITNKMDDDWGIRTTLVLNESNMKNNYYVDQCKIYVRYDFFKYLIFSLDPMFSYNAGSRISSIVTIGHGSHGATRYCL</sequence>
<reference evidence="1" key="1">
    <citation type="journal article" date="2016" name="Nature">
        <title>Redefining the invertebrate RNA virosphere.</title>
        <authorList>
            <person name="Shi M."/>
            <person name="Lin X.D."/>
            <person name="Tian J.H."/>
            <person name="Chen L.J."/>
            <person name="Chen X."/>
            <person name="Li C.X."/>
            <person name="Qin X.C."/>
            <person name="Li J."/>
            <person name="Cao J.P."/>
            <person name="Eden J.S."/>
            <person name="Buchmann J."/>
            <person name="Wang W."/>
            <person name="Xu J."/>
            <person name="Holmes E.C."/>
            <person name="Zhang Y.Z."/>
        </authorList>
    </citation>
    <scope>NUCLEOTIDE SEQUENCE</scope>
    <source>
        <strain evidence="1">JSC69362</strain>
    </source>
</reference>
<organism evidence="1">
    <name type="scientific">Hubei blood fluke virus 3</name>
    <dbReference type="NCBI Taxonomy" id="1922841"/>
    <lineage>
        <taxon>Viruses</taxon>
        <taxon>Riboviria</taxon>
    </lineage>
</organism>
<name>A0A1L3KNV6_9VIRU</name>
<protein>
    <recommendedName>
        <fullName evidence="2">VP3</fullName>
    </recommendedName>
</protein>
<evidence type="ECO:0000313" key="1">
    <source>
        <dbReference type="EMBL" id="APG79091.1"/>
    </source>
</evidence>
<dbReference type="EMBL" id="KX884611">
    <property type="protein sequence ID" value="APG79091.1"/>
    <property type="molecule type" value="Genomic_RNA"/>
</dbReference>
<accession>A0A1L3KNV6</accession>
<evidence type="ECO:0008006" key="2">
    <source>
        <dbReference type="Google" id="ProtNLM"/>
    </source>
</evidence>
<dbReference type="NCBIfam" id="TIGR04232">
    <property type="entry name" value="seadorna_VP3"/>
    <property type="match status" value="1"/>
</dbReference>
<dbReference type="InterPro" id="IPR026379">
    <property type="entry name" value="Seadorna_VP3"/>
</dbReference>
<proteinExistence type="predicted"/>